<sequence length="63" mass="7129">MKTTSGKAKVKLAMSRLVRYKKILIQISSGSNDTRVPPESYKTIKKSRSTTAQKKQANKEKIF</sequence>
<feature type="region of interest" description="Disordered" evidence="1">
    <location>
        <begin position="30"/>
        <end position="63"/>
    </location>
</feature>
<organism evidence="2 3">
    <name type="scientific">Bovine adenovirus 6</name>
    <dbReference type="NCBI Taxonomy" id="111167"/>
    <lineage>
        <taxon>Viruses</taxon>
        <taxon>Varidnaviria</taxon>
        <taxon>Bamfordvirae</taxon>
        <taxon>Preplasmiviricota</taxon>
        <taxon>Polisuviricotina</taxon>
        <taxon>Pharingeaviricetes</taxon>
        <taxon>Rowavirales</taxon>
        <taxon>Adenoviridae</taxon>
        <taxon>Barthadenovirus</taxon>
        <taxon>Barthadenovirus bossextum</taxon>
        <taxon>Bovine atadenovirus E</taxon>
    </lineage>
</organism>
<dbReference type="KEGG" id="vg:14443577"/>
<proteinExistence type="predicted"/>
<dbReference type="RefSeq" id="YP_007347022.1">
    <property type="nucleotide sequence ID" value="NC_020074.1"/>
</dbReference>
<evidence type="ECO:0000256" key="1">
    <source>
        <dbReference type="SAM" id="MobiDB-lite"/>
    </source>
</evidence>
<evidence type="ECO:0000313" key="2">
    <source>
        <dbReference type="EMBL" id="AFV70658.1"/>
    </source>
</evidence>
<name>K9MPD6_9ADEN</name>
<accession>K9MPD6</accession>
<dbReference type="Proteomes" id="UP000108614">
    <property type="component" value="Segment"/>
</dbReference>
<keyword evidence="3" id="KW-1185">Reference proteome</keyword>
<evidence type="ECO:0000313" key="3">
    <source>
        <dbReference type="Proteomes" id="UP000108614"/>
    </source>
</evidence>
<dbReference type="EMBL" id="JQ345700">
    <property type="protein sequence ID" value="AFV70658.1"/>
    <property type="molecule type" value="Genomic_DNA"/>
</dbReference>
<protein>
    <submittedName>
        <fullName evidence="2">ORF2</fullName>
    </submittedName>
</protein>
<dbReference type="GeneID" id="14443577"/>
<reference evidence="2 3" key="1">
    <citation type="submission" date="2011-12" db="EMBL/GenBank/DDBJ databases">
        <title>Genome analysis of Bovine adenovirus 6 reveals a need to establish a new species: Bovine adenovirus E.</title>
        <authorList>
            <person name="Erdei N."/>
            <person name="Szathmary R."/>
            <person name="Harrach B."/>
            <person name="Benko M."/>
        </authorList>
    </citation>
    <scope>NUCLEOTIDE SEQUENCE [LARGE SCALE GENOMIC DNA]</scope>
    <source>
        <strain evidence="2">671130</strain>
    </source>
</reference>